<feature type="domain" description="VOC" evidence="1">
    <location>
        <begin position="7"/>
        <end position="143"/>
    </location>
</feature>
<dbReference type="KEGG" id="rsu:NHU_00117"/>
<evidence type="ECO:0000259" key="1">
    <source>
        <dbReference type="PROSITE" id="PS51819"/>
    </source>
</evidence>
<evidence type="ECO:0000313" key="3">
    <source>
        <dbReference type="Proteomes" id="UP000064912"/>
    </source>
</evidence>
<gene>
    <name evidence="2" type="ORF">NHU_00117</name>
</gene>
<dbReference type="EMBL" id="AP014800">
    <property type="protein sequence ID" value="BAQ67288.1"/>
    <property type="molecule type" value="Genomic_DNA"/>
</dbReference>
<dbReference type="eggNOG" id="COG0346">
    <property type="taxonomic scope" value="Bacteria"/>
</dbReference>
<sequence length="286" mass="29886">MTHPVKGVDHVFLMVEDLDRAAEAYRRLGFTLSPKGLHSAAKGTANYTLMFPGDYMELLGIVTPTEGNAPRRAELAREGEGLRAVACRIDDAEAAKTALEALGIATGEVGHFERPVPLPDGGTGRAAFSTMPFADSELPFGIVFMCQHRTRETVWLPELLTHPNRACGLAEIVAQSADPEAAAQRLARLYASGRVAPAAGGYRVETGPASAPILCLSGAALAEYFPGLDLSAAPAEGFAGLALHSEDMADTAACLAASGVSPVETARGIALAPSDCAGAVLEFRQR</sequence>
<dbReference type="InterPro" id="IPR037523">
    <property type="entry name" value="VOC_core"/>
</dbReference>
<dbReference type="PANTHER" id="PTHR40265:SF1">
    <property type="entry name" value="GLYOXALASE-LIKE DOMAIN-CONTAINING PROTEIN"/>
    <property type="match status" value="1"/>
</dbReference>
<name>A0A0D6AWL9_RHOSU</name>
<dbReference type="SUPFAM" id="SSF54593">
    <property type="entry name" value="Glyoxalase/Bleomycin resistance protein/Dihydroxybiphenyl dioxygenase"/>
    <property type="match status" value="1"/>
</dbReference>
<dbReference type="PATRIC" id="fig|35806.4.peg.117"/>
<dbReference type="InterPro" id="IPR029068">
    <property type="entry name" value="Glyas_Bleomycin-R_OHBP_Dase"/>
</dbReference>
<dbReference type="AlphaFoldDB" id="A0A0D6AWL9"/>
<protein>
    <recommendedName>
        <fullName evidence="1">VOC domain-containing protein</fullName>
    </recommendedName>
</protein>
<proteinExistence type="predicted"/>
<dbReference type="InterPro" id="IPR025870">
    <property type="entry name" value="Glyoxalase-like_dom"/>
</dbReference>
<dbReference type="Gene3D" id="3.10.180.10">
    <property type="entry name" value="2,3-Dihydroxybiphenyl 1,2-Dioxygenase, domain 1"/>
    <property type="match status" value="1"/>
</dbReference>
<reference evidence="2 3" key="1">
    <citation type="submission" date="2015-02" db="EMBL/GenBank/DDBJ databases">
        <title>Genome sequene of Rhodovulum sulfidophilum DSM 2351.</title>
        <authorList>
            <person name="Nagao N."/>
        </authorList>
    </citation>
    <scope>NUCLEOTIDE SEQUENCE [LARGE SCALE GENOMIC DNA]</scope>
    <source>
        <strain evidence="2 3">DSM 2351</strain>
    </source>
</reference>
<organism evidence="2 3">
    <name type="scientific">Rhodovulum sulfidophilum</name>
    <name type="common">Rhodobacter sulfidophilus</name>
    <dbReference type="NCBI Taxonomy" id="35806"/>
    <lineage>
        <taxon>Bacteria</taxon>
        <taxon>Pseudomonadati</taxon>
        <taxon>Pseudomonadota</taxon>
        <taxon>Alphaproteobacteria</taxon>
        <taxon>Rhodobacterales</taxon>
        <taxon>Paracoccaceae</taxon>
        <taxon>Rhodovulum</taxon>
    </lineage>
</organism>
<dbReference type="Pfam" id="PF13468">
    <property type="entry name" value="Glyoxalase_3"/>
    <property type="match status" value="1"/>
</dbReference>
<accession>A0A0D6AWL9</accession>
<evidence type="ECO:0000313" key="2">
    <source>
        <dbReference type="EMBL" id="BAQ67288.1"/>
    </source>
</evidence>
<dbReference type="PROSITE" id="PS51819">
    <property type="entry name" value="VOC"/>
    <property type="match status" value="1"/>
</dbReference>
<dbReference type="PANTHER" id="PTHR40265">
    <property type="entry name" value="BLL2707 PROTEIN"/>
    <property type="match status" value="1"/>
</dbReference>
<dbReference type="Proteomes" id="UP000064912">
    <property type="component" value="Chromosome"/>
</dbReference>